<dbReference type="InterPro" id="IPR000868">
    <property type="entry name" value="Isochorismatase-like_dom"/>
</dbReference>
<dbReference type="SUPFAM" id="SSF52499">
    <property type="entry name" value="Isochorismatase-like hydrolases"/>
    <property type="match status" value="1"/>
</dbReference>
<proteinExistence type="predicted"/>
<dbReference type="GO" id="GO:0016787">
    <property type="term" value="F:hydrolase activity"/>
    <property type="evidence" value="ECO:0007669"/>
    <property type="project" value="UniProtKB-KW"/>
</dbReference>
<gene>
    <name evidence="3" type="ORF">METZ01_LOCUS297539</name>
</gene>
<evidence type="ECO:0000259" key="2">
    <source>
        <dbReference type="Pfam" id="PF00857"/>
    </source>
</evidence>
<reference evidence="3" key="1">
    <citation type="submission" date="2018-05" db="EMBL/GenBank/DDBJ databases">
        <authorList>
            <person name="Lanie J.A."/>
            <person name="Ng W.-L."/>
            <person name="Kazmierczak K.M."/>
            <person name="Andrzejewski T.M."/>
            <person name="Davidsen T.M."/>
            <person name="Wayne K.J."/>
            <person name="Tettelin H."/>
            <person name="Glass J.I."/>
            <person name="Rusch D."/>
            <person name="Podicherti R."/>
            <person name="Tsui H.-C.T."/>
            <person name="Winkler M.E."/>
        </authorList>
    </citation>
    <scope>NUCLEOTIDE SEQUENCE</scope>
</reference>
<dbReference type="PANTHER" id="PTHR43540:SF7">
    <property type="entry name" value="ISOCHORISMATASE FAMILY PROTEIN YECD"/>
    <property type="match status" value="1"/>
</dbReference>
<dbReference type="Gene3D" id="3.40.50.850">
    <property type="entry name" value="Isochorismatase-like"/>
    <property type="match status" value="1"/>
</dbReference>
<dbReference type="PANTHER" id="PTHR43540">
    <property type="entry name" value="PEROXYUREIDOACRYLATE/UREIDOACRYLATE AMIDOHYDROLASE-RELATED"/>
    <property type="match status" value="1"/>
</dbReference>
<protein>
    <recommendedName>
        <fullName evidence="2">Isochorismatase-like domain-containing protein</fullName>
    </recommendedName>
</protein>
<evidence type="ECO:0000256" key="1">
    <source>
        <dbReference type="ARBA" id="ARBA00022801"/>
    </source>
</evidence>
<dbReference type="AlphaFoldDB" id="A0A382M9H8"/>
<evidence type="ECO:0000313" key="3">
    <source>
        <dbReference type="EMBL" id="SVC44685.1"/>
    </source>
</evidence>
<dbReference type="CDD" id="cd00431">
    <property type="entry name" value="cysteine_hydrolases"/>
    <property type="match status" value="1"/>
</dbReference>
<dbReference type="InterPro" id="IPR050272">
    <property type="entry name" value="Isochorismatase-like_hydrls"/>
</dbReference>
<dbReference type="Pfam" id="PF00857">
    <property type="entry name" value="Isochorismatase"/>
    <property type="match status" value="1"/>
</dbReference>
<dbReference type="EMBL" id="UINC01091709">
    <property type="protein sequence ID" value="SVC44685.1"/>
    <property type="molecule type" value="Genomic_DNA"/>
</dbReference>
<keyword evidence="1" id="KW-0378">Hydrolase</keyword>
<accession>A0A382M9H8</accession>
<name>A0A382M9H8_9ZZZZ</name>
<sequence length="207" mass="22841">MVMTTNKENQRSMIEGNAALIVIDIQKGSFLAGSSSGIPHMEDNVIRLKRARTVIDAARESGIPIIFFQEIHRDNLVDFGRELDGTEGIHCLESNPNTAIAANEVGLRTDDYVIQKRRYSCFFGTDFNILLNGLHIDTLILVGGLTDVCVHYTFVDAHQNDYYCRVVEDCVTGSSTEAHNAALSAIEYLQTGAVRSSDEIIGEISNQ</sequence>
<feature type="domain" description="Isochorismatase-like" evidence="2">
    <location>
        <begin position="18"/>
        <end position="196"/>
    </location>
</feature>
<organism evidence="3">
    <name type="scientific">marine metagenome</name>
    <dbReference type="NCBI Taxonomy" id="408172"/>
    <lineage>
        <taxon>unclassified sequences</taxon>
        <taxon>metagenomes</taxon>
        <taxon>ecological metagenomes</taxon>
    </lineage>
</organism>
<dbReference type="InterPro" id="IPR036380">
    <property type="entry name" value="Isochorismatase-like_sf"/>
</dbReference>